<keyword evidence="2" id="KW-0732">Signal</keyword>
<reference evidence="3 4" key="1">
    <citation type="submission" date="2018-07" db="EMBL/GenBank/DDBJ databases">
        <title>High-quality-draft genome sequence of Gaiella occulta.</title>
        <authorList>
            <person name="Severino R."/>
            <person name="Froufe H.J.C."/>
            <person name="Rainey F.A."/>
            <person name="Barroso C."/>
            <person name="Albuquerque L."/>
            <person name="Lobo-Da-Cunha A."/>
            <person name="Da Costa M.S."/>
            <person name="Egas C."/>
        </authorList>
    </citation>
    <scope>NUCLEOTIDE SEQUENCE [LARGE SCALE GENOMIC DNA]</scope>
    <source>
        <strain evidence="3 4">F2-233</strain>
    </source>
</reference>
<feature type="signal peptide" evidence="2">
    <location>
        <begin position="1"/>
        <end position="26"/>
    </location>
</feature>
<feature type="compositionally biased region" description="Low complexity" evidence="1">
    <location>
        <begin position="40"/>
        <end position="58"/>
    </location>
</feature>
<evidence type="ECO:0000256" key="2">
    <source>
        <dbReference type="SAM" id="SignalP"/>
    </source>
</evidence>
<organism evidence="3 4">
    <name type="scientific">Gaiella occulta</name>
    <dbReference type="NCBI Taxonomy" id="1002870"/>
    <lineage>
        <taxon>Bacteria</taxon>
        <taxon>Bacillati</taxon>
        <taxon>Actinomycetota</taxon>
        <taxon>Thermoleophilia</taxon>
        <taxon>Gaiellales</taxon>
        <taxon>Gaiellaceae</taxon>
        <taxon>Gaiella</taxon>
    </lineage>
</organism>
<gene>
    <name evidence="3" type="ORF">Gocc_0362</name>
</gene>
<protein>
    <recommendedName>
        <fullName evidence="5">Collagen triple helix repeat (20 copies)</fullName>
    </recommendedName>
</protein>
<accession>A0A7M2Z2F7</accession>
<evidence type="ECO:0000256" key="1">
    <source>
        <dbReference type="SAM" id="MobiDB-lite"/>
    </source>
</evidence>
<feature type="region of interest" description="Disordered" evidence="1">
    <location>
        <begin position="26"/>
        <end position="100"/>
    </location>
</feature>
<sequence>MSKRKIGIMMAAGVIAAGLGVASALADTTPAGNTSTATSDVQGGQQGVDEQGAANDVADAADDVQAEAASTAADDQSGDQQGPNDQSEEQGDNGQSGQEG</sequence>
<comment type="caution">
    <text evidence="3">The sequence shown here is derived from an EMBL/GenBank/DDBJ whole genome shotgun (WGS) entry which is preliminary data.</text>
</comment>
<evidence type="ECO:0008006" key="5">
    <source>
        <dbReference type="Google" id="ProtNLM"/>
    </source>
</evidence>
<dbReference type="EMBL" id="QQZY01000001">
    <property type="protein sequence ID" value="RDI75943.1"/>
    <property type="molecule type" value="Genomic_DNA"/>
</dbReference>
<dbReference type="AlphaFoldDB" id="A0A7M2Z2F7"/>
<evidence type="ECO:0000313" key="3">
    <source>
        <dbReference type="EMBL" id="RDI75943.1"/>
    </source>
</evidence>
<reference evidence="4" key="2">
    <citation type="journal article" date="2019" name="MicrobiologyOpen">
        <title>High-quality draft genome sequence of Gaiella occulta isolated from a 150 meter deep mineral water borehole and comparison with the genome sequences of other deep-branching lineages of the phylum Actinobacteria.</title>
        <authorList>
            <person name="Severino R."/>
            <person name="Froufe H.J.C."/>
            <person name="Barroso C."/>
            <person name="Albuquerque L."/>
            <person name="Lobo-da-Cunha A."/>
            <person name="da Costa M.S."/>
            <person name="Egas C."/>
        </authorList>
    </citation>
    <scope>NUCLEOTIDE SEQUENCE [LARGE SCALE GENOMIC DNA]</scope>
    <source>
        <strain evidence="4">F2-233</strain>
    </source>
</reference>
<feature type="compositionally biased region" description="Low complexity" evidence="1">
    <location>
        <begin position="66"/>
        <end position="75"/>
    </location>
</feature>
<feature type="chain" id="PRO_5029445877" description="Collagen triple helix repeat (20 copies)" evidence="2">
    <location>
        <begin position="27"/>
        <end position="100"/>
    </location>
</feature>
<feature type="compositionally biased region" description="Polar residues" evidence="1">
    <location>
        <begin position="30"/>
        <end position="39"/>
    </location>
</feature>
<evidence type="ECO:0000313" key="4">
    <source>
        <dbReference type="Proteomes" id="UP000254134"/>
    </source>
</evidence>
<dbReference type="RefSeq" id="WP_114794817.1">
    <property type="nucleotide sequence ID" value="NZ_QQZY01000001.1"/>
</dbReference>
<keyword evidence="4" id="KW-1185">Reference proteome</keyword>
<dbReference type="Proteomes" id="UP000254134">
    <property type="component" value="Unassembled WGS sequence"/>
</dbReference>
<proteinExistence type="predicted"/>
<name>A0A7M2Z2F7_9ACTN</name>